<dbReference type="GO" id="GO:0005536">
    <property type="term" value="F:D-glucose binding"/>
    <property type="evidence" value="ECO:0007669"/>
    <property type="project" value="InterPro"/>
</dbReference>
<evidence type="ECO:0000256" key="2">
    <source>
        <dbReference type="ARBA" id="ARBA00005028"/>
    </source>
</evidence>
<comment type="catalytic activity">
    <reaction evidence="4">
        <text>a D-hexose + ATP = a D-hexose 6-phosphate + ADP + H(+)</text>
        <dbReference type="Rhea" id="RHEA:22740"/>
        <dbReference type="ChEBI" id="CHEBI:4194"/>
        <dbReference type="ChEBI" id="CHEBI:15378"/>
        <dbReference type="ChEBI" id="CHEBI:30616"/>
        <dbReference type="ChEBI" id="CHEBI:229467"/>
        <dbReference type="ChEBI" id="CHEBI:456216"/>
        <dbReference type="EC" id="2.7.1.1"/>
    </reaction>
    <physiologicalReaction direction="left-to-right" evidence="4">
        <dbReference type="Rhea" id="RHEA:22741"/>
    </physiologicalReaction>
</comment>
<dbReference type="GO" id="GO:0005829">
    <property type="term" value="C:cytosol"/>
    <property type="evidence" value="ECO:0007669"/>
    <property type="project" value="TreeGrafter"/>
</dbReference>
<sequence length="237" mass="26496">MQSSMDQRHEAMAATIADLQTQISSIPSFSSPHTPPPPPAFSSPPATQHLQNTSAPPHLSSTPSFKPPKLDMQTFDGTNPLDWIFQAEQYFVYYHIPPDQRLDIIPFYMKAGGKYNNPDVTAAVILAWVRELMQLILNGHKQFPSGTVINIEWGNFGSSHLPLAEYDQSLDAEKIVRRVLCRMAEEASLFGDNIPPKLKVPFILRTPDMSAMLHDSSSDLKVVGTKLKDILEVNRTR</sequence>
<feature type="compositionally biased region" description="Polar residues" evidence="6">
    <location>
        <begin position="48"/>
        <end position="64"/>
    </location>
</feature>
<feature type="domain" description="Hexokinase C-terminal" evidence="7">
    <location>
        <begin position="174"/>
        <end position="235"/>
    </location>
</feature>
<comment type="similarity">
    <text evidence="5">Belongs to the hexokinase family.</text>
</comment>
<comment type="caution">
    <text evidence="8">The sequence shown here is derived from an EMBL/GenBank/DDBJ whole genome shotgun (WGS) entry which is preliminary data.</text>
</comment>
<keyword evidence="5" id="KW-0067">ATP-binding</keyword>
<dbReference type="AlphaFoldDB" id="A0AAV6WB95"/>
<dbReference type="GO" id="GO:0005739">
    <property type="term" value="C:mitochondrion"/>
    <property type="evidence" value="ECO:0007669"/>
    <property type="project" value="TreeGrafter"/>
</dbReference>
<comment type="pathway">
    <text evidence="1">Carbohydrate degradation; glycolysis; D-glyceraldehyde 3-phosphate and glycerone phosphate from D-glucose: step 1/4.</text>
</comment>
<feature type="compositionally biased region" description="Pro residues" evidence="6">
    <location>
        <begin position="33"/>
        <end position="42"/>
    </location>
</feature>
<dbReference type="GO" id="GO:0001678">
    <property type="term" value="P:intracellular glucose homeostasis"/>
    <property type="evidence" value="ECO:0007669"/>
    <property type="project" value="InterPro"/>
</dbReference>
<dbReference type="Pfam" id="PF03727">
    <property type="entry name" value="Hexokinase_2"/>
    <property type="match status" value="1"/>
</dbReference>
<dbReference type="SUPFAM" id="SSF53067">
    <property type="entry name" value="Actin-like ATPase domain"/>
    <property type="match status" value="1"/>
</dbReference>
<reference evidence="8" key="1">
    <citation type="submission" date="2019-10" db="EMBL/GenBank/DDBJ databases">
        <authorList>
            <person name="Zhang R."/>
            <person name="Pan Y."/>
            <person name="Wang J."/>
            <person name="Ma R."/>
            <person name="Yu S."/>
        </authorList>
    </citation>
    <scope>NUCLEOTIDE SEQUENCE</scope>
    <source>
        <strain evidence="8">LA-IB0</strain>
        <tissue evidence="8">Leaf</tissue>
    </source>
</reference>
<keyword evidence="9" id="KW-1185">Reference proteome</keyword>
<accession>A0AAV6WB95</accession>
<dbReference type="Proteomes" id="UP000826271">
    <property type="component" value="Unassembled WGS sequence"/>
</dbReference>
<keyword evidence="5" id="KW-0418">Kinase</keyword>
<organism evidence="8 9">
    <name type="scientific">Buddleja alternifolia</name>
    <dbReference type="NCBI Taxonomy" id="168488"/>
    <lineage>
        <taxon>Eukaryota</taxon>
        <taxon>Viridiplantae</taxon>
        <taxon>Streptophyta</taxon>
        <taxon>Embryophyta</taxon>
        <taxon>Tracheophyta</taxon>
        <taxon>Spermatophyta</taxon>
        <taxon>Magnoliopsida</taxon>
        <taxon>eudicotyledons</taxon>
        <taxon>Gunneridae</taxon>
        <taxon>Pentapetalae</taxon>
        <taxon>asterids</taxon>
        <taxon>lamiids</taxon>
        <taxon>Lamiales</taxon>
        <taxon>Scrophulariaceae</taxon>
        <taxon>Buddlejeae</taxon>
        <taxon>Buddleja</taxon>
    </lineage>
</organism>
<dbReference type="InterPro" id="IPR043129">
    <property type="entry name" value="ATPase_NBD"/>
</dbReference>
<name>A0AAV6WB95_9LAMI</name>
<evidence type="ECO:0000256" key="5">
    <source>
        <dbReference type="RuleBase" id="RU362007"/>
    </source>
</evidence>
<dbReference type="EMBL" id="WHWC01000016">
    <property type="protein sequence ID" value="KAG8367329.1"/>
    <property type="molecule type" value="Genomic_DNA"/>
</dbReference>
<dbReference type="EC" id="2.7.1.-" evidence="5"/>
<dbReference type="GO" id="GO:0005524">
    <property type="term" value="F:ATP binding"/>
    <property type="evidence" value="ECO:0007669"/>
    <property type="project" value="UniProtKB-UniRule"/>
</dbReference>
<dbReference type="InterPro" id="IPR001312">
    <property type="entry name" value="Hexokinase"/>
</dbReference>
<gene>
    <name evidence="8" type="ORF">BUALT_Bualt16G0060900</name>
</gene>
<dbReference type="GO" id="GO:0004340">
    <property type="term" value="F:glucokinase activity"/>
    <property type="evidence" value="ECO:0007669"/>
    <property type="project" value="TreeGrafter"/>
</dbReference>
<evidence type="ECO:0000256" key="6">
    <source>
        <dbReference type="SAM" id="MobiDB-lite"/>
    </source>
</evidence>
<evidence type="ECO:0000313" key="9">
    <source>
        <dbReference type="Proteomes" id="UP000826271"/>
    </source>
</evidence>
<protein>
    <recommendedName>
        <fullName evidence="5">Phosphotransferase</fullName>
        <ecNumber evidence="5">2.7.1.-</ecNumber>
    </recommendedName>
</protein>
<dbReference type="InterPro" id="IPR022673">
    <property type="entry name" value="Hexokinase_C"/>
</dbReference>
<dbReference type="Gene3D" id="3.40.367.20">
    <property type="match status" value="2"/>
</dbReference>
<keyword evidence="3 5" id="KW-0324">Glycolysis</keyword>
<evidence type="ECO:0000259" key="7">
    <source>
        <dbReference type="Pfam" id="PF03727"/>
    </source>
</evidence>
<keyword evidence="5" id="KW-0547">Nucleotide-binding</keyword>
<feature type="region of interest" description="Disordered" evidence="6">
    <location>
        <begin position="24"/>
        <end position="71"/>
    </location>
</feature>
<evidence type="ECO:0000256" key="4">
    <source>
        <dbReference type="ARBA" id="ARBA00044613"/>
    </source>
</evidence>
<evidence type="ECO:0000313" key="8">
    <source>
        <dbReference type="EMBL" id="KAG8367329.1"/>
    </source>
</evidence>
<keyword evidence="5" id="KW-0808">Transferase</keyword>
<comment type="pathway">
    <text evidence="2">Carbohydrate metabolism; hexose metabolism.</text>
</comment>
<evidence type="ECO:0000256" key="1">
    <source>
        <dbReference type="ARBA" id="ARBA00004888"/>
    </source>
</evidence>
<dbReference type="PANTHER" id="PTHR19443:SF16">
    <property type="entry name" value="HEXOKINASE TYPE 1-RELATED"/>
    <property type="match status" value="1"/>
</dbReference>
<dbReference type="GO" id="GO:0006096">
    <property type="term" value="P:glycolytic process"/>
    <property type="evidence" value="ECO:0007669"/>
    <property type="project" value="UniProtKB-KW"/>
</dbReference>
<dbReference type="GO" id="GO:0008865">
    <property type="term" value="F:fructokinase activity"/>
    <property type="evidence" value="ECO:0007669"/>
    <property type="project" value="TreeGrafter"/>
</dbReference>
<evidence type="ECO:0000256" key="3">
    <source>
        <dbReference type="ARBA" id="ARBA00023152"/>
    </source>
</evidence>
<dbReference type="GO" id="GO:0006006">
    <property type="term" value="P:glucose metabolic process"/>
    <property type="evidence" value="ECO:0007669"/>
    <property type="project" value="TreeGrafter"/>
</dbReference>
<proteinExistence type="inferred from homology"/>
<dbReference type="PANTHER" id="PTHR19443">
    <property type="entry name" value="HEXOKINASE"/>
    <property type="match status" value="1"/>
</dbReference>